<evidence type="ECO:0000259" key="2">
    <source>
        <dbReference type="Pfam" id="PF01757"/>
    </source>
</evidence>
<dbReference type="InterPro" id="IPR002656">
    <property type="entry name" value="Acyl_transf_3_dom"/>
</dbReference>
<protein>
    <recommendedName>
        <fullName evidence="2">Acyltransferase 3 domain-containing protein</fullName>
    </recommendedName>
</protein>
<feature type="transmembrane region" description="Helical" evidence="1">
    <location>
        <begin position="231"/>
        <end position="249"/>
    </location>
</feature>
<feature type="transmembrane region" description="Helical" evidence="1">
    <location>
        <begin position="147"/>
        <end position="167"/>
    </location>
</feature>
<keyword evidence="1" id="KW-0472">Membrane</keyword>
<keyword evidence="1" id="KW-0812">Transmembrane</keyword>
<feature type="transmembrane region" description="Helical" evidence="1">
    <location>
        <begin position="204"/>
        <end position="225"/>
    </location>
</feature>
<sequence>MNKQRNSSVELYRILATFLVIIVHLNGWLAGGMPESFDITHVSLKLVGQNLIESYSSVCVNCFLIISGYYGLKLKMRSIWNIYVLLICIYIPFCILNFVLIDSFSLKEFISASLVFSKESYFVQCYLMLMFLSPILNTFIDTYGRRVLKYIILFFLIECYFHCIRGNESLGFNHGYSVLHFVLIYLMARLLYLYRSEVMTVNSWYWILGYIARGLLISLMYISHIKWAFDYSNPINILSSFCLFIPFLYKKYVSYKINWIASSTFAVYIMHTYSPFVEALREIDNYFLNEYSYSFYLMMMVVIAILVFVICIIYDKIRIRILSPITDYIYEKLNNKFFKSNTLF</sequence>
<proteinExistence type="predicted"/>
<evidence type="ECO:0000313" key="3">
    <source>
        <dbReference type="EMBL" id="KFX76574.1"/>
    </source>
</evidence>
<reference evidence="3" key="2">
    <citation type="submission" date="2014-07" db="EMBL/GenBank/DDBJ databases">
        <title>Genetics and epidemiology of antimicrobial resistance in B. fragilis group.</title>
        <authorList>
            <person name="Sydenham T.V."/>
            <person name="Hasman H."/>
            <person name="Kemp M."/>
            <person name="Justesen U.S."/>
        </authorList>
    </citation>
    <scope>NUCLEOTIDE SEQUENCE [LARGE SCALE GENOMIC DNA]</scope>
    <source>
        <strain evidence="3">DCMOUH0018B</strain>
    </source>
</reference>
<feature type="transmembrane region" description="Helical" evidence="1">
    <location>
        <begin position="12"/>
        <end position="31"/>
    </location>
</feature>
<dbReference type="EMBL" id="JMZZ02000029">
    <property type="protein sequence ID" value="KFX76574.1"/>
    <property type="molecule type" value="Genomic_DNA"/>
</dbReference>
<feature type="transmembrane region" description="Helical" evidence="1">
    <location>
        <begin position="173"/>
        <end position="192"/>
    </location>
</feature>
<feature type="transmembrane region" description="Helical" evidence="1">
    <location>
        <begin position="256"/>
        <end position="273"/>
    </location>
</feature>
<name>A0A0I9UW72_BACFG</name>
<dbReference type="GO" id="GO:0016747">
    <property type="term" value="F:acyltransferase activity, transferring groups other than amino-acyl groups"/>
    <property type="evidence" value="ECO:0007669"/>
    <property type="project" value="InterPro"/>
</dbReference>
<dbReference type="AlphaFoldDB" id="A0A0I9UW72"/>
<feature type="transmembrane region" description="Helical" evidence="1">
    <location>
        <begin position="79"/>
        <end position="101"/>
    </location>
</feature>
<dbReference type="RefSeq" id="WP_368074389.1">
    <property type="nucleotide sequence ID" value="NZ_CP036542.1"/>
</dbReference>
<gene>
    <name evidence="3" type="ORF">EE52_0200565</name>
</gene>
<dbReference type="Pfam" id="PF01757">
    <property type="entry name" value="Acyl_transf_3"/>
    <property type="match status" value="1"/>
</dbReference>
<dbReference type="PATRIC" id="fig|817.53.peg.112"/>
<keyword evidence="1" id="KW-1133">Transmembrane helix</keyword>
<feature type="transmembrane region" description="Helical" evidence="1">
    <location>
        <begin position="121"/>
        <end position="140"/>
    </location>
</feature>
<comment type="caution">
    <text evidence="3">The sequence shown here is derived from an EMBL/GenBank/DDBJ whole genome shotgun (WGS) entry which is preliminary data.</text>
</comment>
<accession>A0A0I9UW72</accession>
<organism evidence="3">
    <name type="scientific">Bacteroides fragilis</name>
    <dbReference type="NCBI Taxonomy" id="817"/>
    <lineage>
        <taxon>Bacteria</taxon>
        <taxon>Pseudomonadati</taxon>
        <taxon>Bacteroidota</taxon>
        <taxon>Bacteroidia</taxon>
        <taxon>Bacteroidales</taxon>
        <taxon>Bacteroidaceae</taxon>
        <taxon>Bacteroides</taxon>
    </lineage>
</organism>
<evidence type="ECO:0000256" key="1">
    <source>
        <dbReference type="SAM" id="Phobius"/>
    </source>
</evidence>
<feature type="domain" description="Acyltransferase 3" evidence="2">
    <location>
        <begin position="7"/>
        <end position="313"/>
    </location>
</feature>
<reference evidence="3" key="1">
    <citation type="book" date="2014" name="THE 24TH EUROPEAN CONGRESS OF CLINICAL MICROBIOLOGY AND INFECTIOUS DISEASES" publisher="ECCMID 2014" city="Barcelona, Spain">
        <title>Identification of resistance genes in three multidrug-resistant Bacteroides fragilis isolates by whole genome sequencing.</title>
        <editorList>
            <person name="Unknown"/>
            <person name="A."/>
        </editorList>
        <authorList>
            <person name="Sydenham T.V."/>
            <person name="Hasman H."/>
            <person name="Wang M."/>
            <person name="Soki J."/>
            <person name="Nagy E."/>
            <person name="Justesen U.S."/>
        </authorList>
    </citation>
    <scope>NUCLEOTIDE SEQUENCE</scope>
    <source>
        <strain evidence="3">DCMOUH0018B</strain>
    </source>
</reference>
<feature type="transmembrane region" description="Helical" evidence="1">
    <location>
        <begin position="293"/>
        <end position="314"/>
    </location>
</feature>
<feature type="transmembrane region" description="Helical" evidence="1">
    <location>
        <begin position="51"/>
        <end position="72"/>
    </location>
</feature>